<dbReference type="Gene3D" id="3.40.1160.10">
    <property type="entry name" value="Acetylglutamate kinase-like"/>
    <property type="match status" value="1"/>
</dbReference>
<dbReference type="InterPro" id="IPR010167">
    <property type="entry name" value="NH2A_AcTrfase"/>
</dbReference>
<keyword evidence="6" id="KW-1185">Reference proteome</keyword>
<reference evidence="5 6" key="1">
    <citation type="submission" date="2022-10" db="EMBL/GenBank/DDBJ databases">
        <title>Luteolibacter flavescens strain MCCC 1K03193, whole genome shotgun sequencing project.</title>
        <authorList>
            <person name="Zhao G."/>
            <person name="Shen L."/>
        </authorList>
    </citation>
    <scope>NUCLEOTIDE SEQUENCE [LARGE SCALE GENOMIC DNA]</scope>
    <source>
        <strain evidence="5 6">MCCC 1K03193</strain>
    </source>
</reference>
<dbReference type="EMBL" id="JAPDDS010000001">
    <property type="protein sequence ID" value="MCW1883355.1"/>
    <property type="molecule type" value="Genomic_DNA"/>
</dbReference>
<evidence type="ECO:0000256" key="2">
    <source>
        <dbReference type="ARBA" id="ARBA00022679"/>
    </source>
</evidence>
<keyword evidence="2 5" id="KW-0808">Transferase</keyword>
<feature type="domain" description="N-acetyltransferase" evidence="4">
    <location>
        <begin position="211"/>
        <end position="359"/>
    </location>
</feature>
<comment type="pathway">
    <text evidence="1">Amino-acid biosynthesis; L-arginine biosynthesis.</text>
</comment>
<dbReference type="SUPFAM" id="SSF55729">
    <property type="entry name" value="Acyl-CoA N-acyltransferases (Nat)"/>
    <property type="match status" value="1"/>
</dbReference>
<dbReference type="PANTHER" id="PTHR30602:SF12">
    <property type="entry name" value="AMINO-ACID ACETYLTRANSFERASE NAGS1, CHLOROPLASTIC-RELATED"/>
    <property type="match status" value="1"/>
</dbReference>
<dbReference type="Pfam" id="PF00583">
    <property type="entry name" value="Acetyltransf_1"/>
    <property type="match status" value="1"/>
</dbReference>
<dbReference type="GO" id="GO:0016746">
    <property type="term" value="F:acyltransferase activity"/>
    <property type="evidence" value="ECO:0007669"/>
    <property type="project" value="UniProtKB-KW"/>
</dbReference>
<accession>A0ABT3FIJ3</accession>
<evidence type="ECO:0000259" key="4">
    <source>
        <dbReference type="PROSITE" id="PS51186"/>
    </source>
</evidence>
<dbReference type="PANTHER" id="PTHR30602">
    <property type="entry name" value="AMINO-ACID ACETYLTRANSFERASE"/>
    <property type="match status" value="1"/>
</dbReference>
<evidence type="ECO:0000256" key="3">
    <source>
        <dbReference type="ARBA" id="ARBA00023315"/>
    </source>
</evidence>
<sequence>MADQGDFRAVLQYVPQFRGKIFVVLIDAGLLPEPAIAESLLDLAAMEDVGVKLILGVLGGDLKDLYDWTLECEIMSARLTRPLGDPGAIEEAKSILARGQTVVADASSNDPLDPQVVDFTRGIGAVKLIALLEEAILIDGEPVPAVRAADALALAASGTVTGADLLRAAAEACRKGVPRVHVLNGRRQGVLIDELFSNEGVGTMIHADSYREIRGLREEDIPELLGMIGRSVRRTKLVARTYEDIQARIGDYRVMAIDDNVVGCVALHEYPEDNTAEIACLYVKLNHEGRGYGVDLVKHAEQMAREKGLPRVFALTTRAAEFFEHRVNYALRGPEALPESRRKQLEDSGRESKIFEKLL</sequence>
<gene>
    <name evidence="5" type="ORF">OKA04_01350</name>
</gene>
<dbReference type="InterPro" id="IPR036393">
    <property type="entry name" value="AceGlu_kinase-like_sf"/>
</dbReference>
<dbReference type="PIRSF" id="PIRSF000423">
    <property type="entry name" value="ArgA"/>
    <property type="match status" value="1"/>
</dbReference>
<dbReference type="InterPro" id="IPR000182">
    <property type="entry name" value="GNAT_dom"/>
</dbReference>
<dbReference type="Gene3D" id="3.40.630.30">
    <property type="match status" value="1"/>
</dbReference>
<dbReference type="Proteomes" id="UP001207930">
    <property type="component" value="Unassembled WGS sequence"/>
</dbReference>
<dbReference type="EC" id="2.3.1.-" evidence="5"/>
<evidence type="ECO:0000256" key="1">
    <source>
        <dbReference type="ARBA" id="ARBA00004730"/>
    </source>
</evidence>
<keyword evidence="3 5" id="KW-0012">Acyltransferase</keyword>
<evidence type="ECO:0000313" key="6">
    <source>
        <dbReference type="Proteomes" id="UP001207930"/>
    </source>
</evidence>
<organism evidence="5 6">
    <name type="scientific">Luteolibacter flavescens</name>
    <dbReference type="NCBI Taxonomy" id="1859460"/>
    <lineage>
        <taxon>Bacteria</taxon>
        <taxon>Pseudomonadati</taxon>
        <taxon>Verrucomicrobiota</taxon>
        <taxon>Verrucomicrobiia</taxon>
        <taxon>Verrucomicrobiales</taxon>
        <taxon>Verrucomicrobiaceae</taxon>
        <taxon>Luteolibacter</taxon>
    </lineage>
</organism>
<proteinExistence type="predicted"/>
<protein>
    <submittedName>
        <fullName evidence="5">GNAT family N-acetyltransferase</fullName>
        <ecNumber evidence="5">2.3.1.-</ecNumber>
    </submittedName>
</protein>
<dbReference type="PROSITE" id="PS51186">
    <property type="entry name" value="GNAT"/>
    <property type="match status" value="1"/>
</dbReference>
<comment type="caution">
    <text evidence="5">The sequence shown here is derived from an EMBL/GenBank/DDBJ whole genome shotgun (WGS) entry which is preliminary data.</text>
</comment>
<evidence type="ECO:0000313" key="5">
    <source>
        <dbReference type="EMBL" id="MCW1883355.1"/>
    </source>
</evidence>
<name>A0ABT3FIJ3_9BACT</name>
<dbReference type="InterPro" id="IPR016181">
    <property type="entry name" value="Acyl_CoA_acyltransferase"/>
</dbReference>
<dbReference type="SUPFAM" id="SSF53633">
    <property type="entry name" value="Carbamate kinase-like"/>
    <property type="match status" value="1"/>
</dbReference>
<dbReference type="CDD" id="cd04301">
    <property type="entry name" value="NAT_SF"/>
    <property type="match status" value="1"/>
</dbReference>